<keyword evidence="2 3" id="KW-0802">TPR repeat</keyword>
<dbReference type="Pfam" id="PF13432">
    <property type="entry name" value="TPR_16"/>
    <property type="match status" value="1"/>
</dbReference>
<feature type="repeat" description="TPR" evidence="3">
    <location>
        <begin position="448"/>
        <end position="481"/>
    </location>
</feature>
<dbReference type="SUPFAM" id="SSF48452">
    <property type="entry name" value="TPR-like"/>
    <property type="match status" value="2"/>
</dbReference>
<dbReference type="AlphaFoldDB" id="A0A7S2KCK0"/>
<evidence type="ECO:0000313" key="5">
    <source>
        <dbReference type="EMBL" id="CAD9571419.1"/>
    </source>
</evidence>
<dbReference type="InterPro" id="IPR011990">
    <property type="entry name" value="TPR-like_helical_dom_sf"/>
</dbReference>
<dbReference type="PANTHER" id="PTHR45831:SF4">
    <property type="match status" value="1"/>
</dbReference>
<dbReference type="GO" id="GO:0016020">
    <property type="term" value="C:membrane"/>
    <property type="evidence" value="ECO:0007669"/>
    <property type="project" value="TreeGrafter"/>
</dbReference>
<feature type="compositionally biased region" description="Polar residues" evidence="4">
    <location>
        <begin position="336"/>
        <end position="367"/>
    </location>
</feature>
<evidence type="ECO:0000256" key="1">
    <source>
        <dbReference type="ARBA" id="ARBA00022737"/>
    </source>
</evidence>
<evidence type="ECO:0000256" key="3">
    <source>
        <dbReference type="PROSITE-ProRule" id="PRU00339"/>
    </source>
</evidence>
<gene>
    <name evidence="5" type="ORF">LDAN0321_LOCUS7511</name>
</gene>
<dbReference type="GO" id="GO:0072380">
    <property type="term" value="C:TRC complex"/>
    <property type="evidence" value="ECO:0007669"/>
    <property type="project" value="TreeGrafter"/>
</dbReference>
<proteinExistence type="predicted"/>
<evidence type="ECO:0000256" key="4">
    <source>
        <dbReference type="SAM" id="MobiDB-lite"/>
    </source>
</evidence>
<dbReference type="PROSITE" id="PS50293">
    <property type="entry name" value="TPR_REGION"/>
    <property type="match status" value="1"/>
</dbReference>
<dbReference type="InterPro" id="IPR013105">
    <property type="entry name" value="TPR_2"/>
</dbReference>
<dbReference type="GO" id="GO:0006620">
    <property type="term" value="P:post-translational protein targeting to endoplasmic reticulum membrane"/>
    <property type="evidence" value="ECO:0007669"/>
    <property type="project" value="TreeGrafter"/>
</dbReference>
<feature type="repeat" description="TPR" evidence="3">
    <location>
        <begin position="284"/>
        <end position="317"/>
    </location>
</feature>
<keyword evidence="1" id="KW-0677">Repeat</keyword>
<dbReference type="InterPro" id="IPR019734">
    <property type="entry name" value="TPR_rpt"/>
</dbReference>
<sequence length="501" mass="56502">MSRQQQPPSEQALLGLIIDYLSGLSKTPKHLLRSTGIDRVDNLQLALDNLKLATDYTNIGYHRYYRLNGLAGTVQVDEGASFSEEIVDEHVSLAEAVFTGMNVLNARSRVDAEEEIEHTPLFKEFLSAVKSRGYFANDKSETYERKYNKVLTKFRLKLRDKAIADPTNPAALNGPSLRGIDDAAHRIKLRTLLNRQELEIMEEAEAHKGQGNKNMQRKDYQSAVECYTLAIDILAQVGKPSHRDVMSNKSVYFCNRSAAYLSLNEYELAVDDARNSITLNGEYGKAYFRLGLALYFQRRYEDALESFMSAQTYGEDNAATKQYVKKVMDIIKGNQQQIQSPPNAMNQSSEDQQQQSMNTISSKQSDFSPVDKNKKAEVLKMQGNNFMSQKKFEKAIESYSKAIGLVSNENPNLYIYYSNRAAALCFLQDYEAAADDATASIRLKADYGKAHARLGLSLFFLGHYEEAIEAYRTALKYEPDNKASLSYLHKAEAKLEETRGG</sequence>
<reference evidence="5" key="1">
    <citation type="submission" date="2021-01" db="EMBL/GenBank/DDBJ databases">
        <authorList>
            <person name="Corre E."/>
            <person name="Pelletier E."/>
            <person name="Niang G."/>
            <person name="Scheremetjew M."/>
            <person name="Finn R."/>
            <person name="Kale V."/>
            <person name="Holt S."/>
            <person name="Cochrane G."/>
            <person name="Meng A."/>
            <person name="Brown T."/>
            <person name="Cohen L."/>
        </authorList>
    </citation>
    <scope>NUCLEOTIDE SEQUENCE</scope>
    <source>
        <strain evidence="5">B650</strain>
    </source>
</reference>
<dbReference type="SMART" id="SM00028">
    <property type="entry name" value="TPR"/>
    <property type="match status" value="6"/>
</dbReference>
<feature type="repeat" description="TPR" evidence="3">
    <location>
        <begin position="376"/>
        <end position="409"/>
    </location>
</feature>
<dbReference type="GO" id="GO:0060090">
    <property type="term" value="F:molecular adaptor activity"/>
    <property type="evidence" value="ECO:0007669"/>
    <property type="project" value="TreeGrafter"/>
</dbReference>
<protein>
    <submittedName>
        <fullName evidence="5">Uncharacterized protein</fullName>
    </submittedName>
</protein>
<organism evidence="5">
    <name type="scientific">Leptocylindrus danicus</name>
    <dbReference type="NCBI Taxonomy" id="163516"/>
    <lineage>
        <taxon>Eukaryota</taxon>
        <taxon>Sar</taxon>
        <taxon>Stramenopiles</taxon>
        <taxon>Ochrophyta</taxon>
        <taxon>Bacillariophyta</taxon>
        <taxon>Coscinodiscophyceae</taxon>
        <taxon>Chaetocerotophycidae</taxon>
        <taxon>Leptocylindrales</taxon>
        <taxon>Leptocylindraceae</taxon>
        <taxon>Leptocylindrus</taxon>
    </lineage>
</organism>
<dbReference type="Gene3D" id="1.25.40.10">
    <property type="entry name" value="Tetratricopeptide repeat domain"/>
    <property type="match status" value="2"/>
</dbReference>
<name>A0A7S2KCK0_9STRA</name>
<accession>A0A7S2KCK0</accession>
<evidence type="ECO:0000256" key="2">
    <source>
        <dbReference type="ARBA" id="ARBA00022803"/>
    </source>
</evidence>
<feature type="region of interest" description="Disordered" evidence="4">
    <location>
        <begin position="336"/>
        <end position="370"/>
    </location>
</feature>
<dbReference type="PANTHER" id="PTHR45831">
    <property type="entry name" value="LD24721P"/>
    <property type="match status" value="1"/>
</dbReference>
<dbReference type="EMBL" id="HBGY01011857">
    <property type="protein sequence ID" value="CAD9571419.1"/>
    <property type="molecule type" value="Transcribed_RNA"/>
</dbReference>
<dbReference type="Pfam" id="PF07719">
    <property type="entry name" value="TPR_2"/>
    <property type="match status" value="1"/>
</dbReference>
<dbReference type="InterPro" id="IPR047150">
    <property type="entry name" value="SGT"/>
</dbReference>
<dbReference type="PROSITE" id="PS50005">
    <property type="entry name" value="TPR"/>
    <property type="match status" value="3"/>
</dbReference>